<dbReference type="EMBL" id="FP565575">
    <property type="protein sequence ID" value="CBE67693.1"/>
    <property type="molecule type" value="Genomic_DNA"/>
</dbReference>
<dbReference type="InterPro" id="IPR007301">
    <property type="entry name" value="DoxD"/>
</dbReference>
<keyword evidence="1" id="KW-0812">Transmembrane</keyword>
<evidence type="ECO:0000313" key="3">
    <source>
        <dbReference type="EMBL" id="CBE67693.1"/>
    </source>
</evidence>
<feature type="transmembrane region" description="Helical" evidence="1">
    <location>
        <begin position="132"/>
        <end position="153"/>
    </location>
</feature>
<dbReference type="KEGG" id="mox:DAMO_0620"/>
<keyword evidence="1" id="KW-1133">Transmembrane helix</keyword>
<dbReference type="Proteomes" id="UP000006898">
    <property type="component" value="Chromosome"/>
</dbReference>
<organism evidence="3 4">
    <name type="scientific">Methylomirabilis oxygeniifera</name>
    <dbReference type="NCBI Taxonomy" id="671143"/>
    <lineage>
        <taxon>Bacteria</taxon>
        <taxon>Candidatus Methylomirabilota</taxon>
        <taxon>Candidatus Methylomirabilia</taxon>
        <taxon>Candidatus Methylomirabilales</taxon>
        <taxon>Candidatus Methylomirabilaceae</taxon>
        <taxon>Candidatus Methylomirabilis</taxon>
    </lineage>
</organism>
<accession>D5MKP6</accession>
<evidence type="ECO:0000259" key="2">
    <source>
        <dbReference type="Pfam" id="PF04173"/>
    </source>
</evidence>
<reference evidence="3 4" key="1">
    <citation type="journal article" date="2010" name="Nature">
        <title>Nitrite-driven anaerobic methane oxidation by oxygenic bacteria.</title>
        <authorList>
            <person name="Ettwig K.F."/>
            <person name="Butler M.K."/>
            <person name="Le Paslier D."/>
            <person name="Pelletier E."/>
            <person name="Mangenot S."/>
            <person name="Kuypers M.M.M."/>
            <person name="Schreiber F."/>
            <person name="Dutilh B.E."/>
            <person name="Zedelius J."/>
            <person name="de Beer D."/>
            <person name="Gloerich J."/>
            <person name="Wessels H.J.C.T."/>
            <person name="van Allen T."/>
            <person name="Luesken F."/>
            <person name="Wu M."/>
            <person name="van de Pas-Schoonen K.T."/>
            <person name="Op den Camp H.J.M."/>
            <person name="Janssen-Megens E.M."/>
            <person name="Francoijs K-J."/>
            <person name="Stunnenberg H."/>
            <person name="Weissenbach J."/>
            <person name="Jetten M.S.M."/>
            <person name="Strous M."/>
        </authorList>
    </citation>
    <scope>NUCLEOTIDE SEQUENCE [LARGE SCALE GENOMIC DNA]</scope>
</reference>
<protein>
    <recommendedName>
        <fullName evidence="2">TQO small subunit DoxD domain-containing protein</fullName>
    </recommendedName>
</protein>
<evidence type="ECO:0000313" key="4">
    <source>
        <dbReference type="Proteomes" id="UP000006898"/>
    </source>
</evidence>
<proteinExistence type="predicted"/>
<sequence length="178" mass="20272">MTTIVQPPGAGVQESPLFRWTVGLLRMMYGILWLQQAKWKVPPDFGMKAGDGLWYWLNQAIQYPTWSVHHAFLMNVVLPNFILFGYLTLLTEAFIGLSLTFGLFARLGGLVGLLMAINVTLSVLRVPHEWHWTYFMLIGYSVLFLSFPSGRILGLDSLLSRWLANKRGRTAQLLSWIV</sequence>
<dbReference type="eggNOG" id="ENOG5033470">
    <property type="taxonomic scope" value="Bacteria"/>
</dbReference>
<feature type="transmembrane region" description="Helical" evidence="1">
    <location>
        <begin position="72"/>
        <end position="91"/>
    </location>
</feature>
<dbReference type="HOGENOM" id="CLU_1507961_0_0_0"/>
<evidence type="ECO:0000256" key="1">
    <source>
        <dbReference type="SAM" id="Phobius"/>
    </source>
</evidence>
<dbReference type="AlphaFoldDB" id="D5MKP6"/>
<gene>
    <name evidence="3" type="ORF">DAMO_0620</name>
</gene>
<name>D5MKP6_METO1</name>
<feature type="domain" description="TQO small subunit DoxD" evidence="2">
    <location>
        <begin position="67"/>
        <end position="164"/>
    </location>
</feature>
<dbReference type="STRING" id="671143.DAMO_0620"/>
<dbReference type="Pfam" id="PF04173">
    <property type="entry name" value="DoxD"/>
    <property type="match status" value="1"/>
</dbReference>
<feature type="transmembrane region" description="Helical" evidence="1">
    <location>
        <begin position="103"/>
        <end position="126"/>
    </location>
</feature>
<keyword evidence="1" id="KW-0472">Membrane</keyword>